<dbReference type="SMART" id="SM00028">
    <property type="entry name" value="TPR"/>
    <property type="match status" value="3"/>
</dbReference>
<feature type="compositionally biased region" description="Basic residues" evidence="6">
    <location>
        <begin position="215"/>
        <end position="233"/>
    </location>
</feature>
<feature type="transmembrane region" description="Helical" evidence="7">
    <location>
        <begin position="152"/>
        <end position="173"/>
    </location>
</feature>
<evidence type="ECO:0000256" key="1">
    <source>
        <dbReference type="ARBA" id="ARBA00004496"/>
    </source>
</evidence>
<dbReference type="InterPro" id="IPR019734">
    <property type="entry name" value="TPR_rpt"/>
</dbReference>
<dbReference type="InterPro" id="IPR011990">
    <property type="entry name" value="TPR-like_helical_dom_sf"/>
</dbReference>
<evidence type="ECO:0000256" key="7">
    <source>
        <dbReference type="SAM" id="Phobius"/>
    </source>
</evidence>
<evidence type="ECO:0000256" key="4">
    <source>
        <dbReference type="ARBA" id="ARBA00022803"/>
    </source>
</evidence>
<evidence type="ECO:0000256" key="5">
    <source>
        <dbReference type="PROSITE-ProRule" id="PRU00339"/>
    </source>
</evidence>
<dbReference type="SUPFAM" id="SSF48452">
    <property type="entry name" value="TPR-like"/>
    <property type="match status" value="1"/>
</dbReference>
<dbReference type="GO" id="GO:0005737">
    <property type="term" value="C:cytoplasm"/>
    <property type="evidence" value="ECO:0007669"/>
    <property type="project" value="UniProtKB-SubCell"/>
</dbReference>
<feature type="repeat" description="TPR" evidence="5">
    <location>
        <begin position="67"/>
        <end position="100"/>
    </location>
</feature>
<evidence type="ECO:0000256" key="2">
    <source>
        <dbReference type="ARBA" id="ARBA00022490"/>
    </source>
</evidence>
<feature type="region of interest" description="Disordered" evidence="6">
    <location>
        <begin position="198"/>
        <end position="233"/>
    </location>
</feature>
<name>A0ABD0Y318_9HEMI</name>
<dbReference type="PANTHER" id="PTHR22904:SF532">
    <property type="entry name" value="HEAT SHOCK PROTEIN STI1-LIKE PROTEIN"/>
    <property type="match status" value="1"/>
</dbReference>
<dbReference type="FunFam" id="1.25.40.10:FF:000020">
    <property type="entry name" value="Stress-induced phosphoprotein 1"/>
    <property type="match status" value="1"/>
</dbReference>
<evidence type="ECO:0000313" key="8">
    <source>
        <dbReference type="EMBL" id="KAL1117877.1"/>
    </source>
</evidence>
<keyword evidence="2" id="KW-0963">Cytoplasm</keyword>
<accession>A0ABD0Y318</accession>
<keyword evidence="7" id="KW-1133">Transmembrane helix</keyword>
<evidence type="ECO:0000256" key="6">
    <source>
        <dbReference type="SAM" id="MobiDB-lite"/>
    </source>
</evidence>
<feature type="non-terminal residue" evidence="8">
    <location>
        <position position="1"/>
    </location>
</feature>
<organism evidence="8 9">
    <name type="scientific">Ranatra chinensis</name>
    <dbReference type="NCBI Taxonomy" id="642074"/>
    <lineage>
        <taxon>Eukaryota</taxon>
        <taxon>Metazoa</taxon>
        <taxon>Ecdysozoa</taxon>
        <taxon>Arthropoda</taxon>
        <taxon>Hexapoda</taxon>
        <taxon>Insecta</taxon>
        <taxon>Pterygota</taxon>
        <taxon>Neoptera</taxon>
        <taxon>Paraneoptera</taxon>
        <taxon>Hemiptera</taxon>
        <taxon>Heteroptera</taxon>
        <taxon>Panheteroptera</taxon>
        <taxon>Nepomorpha</taxon>
        <taxon>Nepidae</taxon>
        <taxon>Ranatrinae</taxon>
        <taxon>Ranatra</taxon>
    </lineage>
</organism>
<gene>
    <name evidence="8" type="ORF">AAG570_004190</name>
</gene>
<comment type="subcellular location">
    <subcellularLocation>
        <location evidence="1">Cytoplasm</location>
    </subcellularLocation>
</comment>
<dbReference type="EMBL" id="JBFDAA010000015">
    <property type="protein sequence ID" value="KAL1117877.1"/>
    <property type="molecule type" value="Genomic_DNA"/>
</dbReference>
<dbReference type="PANTHER" id="PTHR22904">
    <property type="entry name" value="TPR REPEAT CONTAINING PROTEIN"/>
    <property type="match status" value="1"/>
</dbReference>
<feature type="transmembrane region" description="Helical" evidence="7">
    <location>
        <begin position="124"/>
        <end position="146"/>
    </location>
</feature>
<sequence>ELKEKGNKCVKDKKYEEAILHYTHAVKLDSTNYSLYSNRSLAFLKVKQYYHAYQDALETIRLKPDWAKGYFRKGEVESATFQYSDALLSYHGALQLLPGDETLLEAIKQTTLLMQKHKKNNEQVPWLGAGIGIIAGVAIVVADQVFTVTPSINHPILMALLTISVAVLGFGMAKGYAYFINCQQKGLLDAPVEMINKGDNPVSNGKEKDKLPGSNHHRYTKAQSRLRLKKGKT</sequence>
<keyword evidence="9" id="KW-1185">Reference proteome</keyword>
<dbReference type="PROSITE" id="PS50005">
    <property type="entry name" value="TPR"/>
    <property type="match status" value="1"/>
</dbReference>
<protein>
    <submittedName>
        <fullName evidence="8">Uncharacterized protein</fullName>
    </submittedName>
</protein>
<evidence type="ECO:0000313" key="9">
    <source>
        <dbReference type="Proteomes" id="UP001558652"/>
    </source>
</evidence>
<dbReference type="Gene3D" id="1.25.40.10">
    <property type="entry name" value="Tetratricopeptide repeat domain"/>
    <property type="match status" value="1"/>
</dbReference>
<evidence type="ECO:0000256" key="3">
    <source>
        <dbReference type="ARBA" id="ARBA00022737"/>
    </source>
</evidence>
<keyword evidence="3" id="KW-0677">Repeat</keyword>
<dbReference type="AlphaFoldDB" id="A0ABD0Y318"/>
<keyword evidence="7" id="KW-0472">Membrane</keyword>
<keyword evidence="7" id="KW-0812">Transmembrane</keyword>
<proteinExistence type="predicted"/>
<comment type="caution">
    <text evidence="8">The sequence shown here is derived from an EMBL/GenBank/DDBJ whole genome shotgun (WGS) entry which is preliminary data.</text>
</comment>
<dbReference type="Proteomes" id="UP001558652">
    <property type="component" value="Unassembled WGS sequence"/>
</dbReference>
<reference evidence="8 9" key="1">
    <citation type="submission" date="2024-07" db="EMBL/GenBank/DDBJ databases">
        <title>Chromosome-level genome assembly of the water stick insect Ranatra chinensis (Heteroptera: Nepidae).</title>
        <authorList>
            <person name="Liu X."/>
        </authorList>
    </citation>
    <scope>NUCLEOTIDE SEQUENCE [LARGE SCALE GENOMIC DNA]</scope>
    <source>
        <strain evidence="8">Cailab_2021Rc</strain>
        <tissue evidence="8">Muscle</tissue>
    </source>
</reference>
<keyword evidence="4 5" id="KW-0802">TPR repeat</keyword>